<dbReference type="EC" id="2.1.1.-" evidence="2"/>
<feature type="domain" description="Methyltransferase type 11" evidence="1">
    <location>
        <begin position="88"/>
        <end position="182"/>
    </location>
</feature>
<evidence type="ECO:0000259" key="1">
    <source>
        <dbReference type="Pfam" id="PF08241"/>
    </source>
</evidence>
<dbReference type="CDD" id="cd02440">
    <property type="entry name" value="AdoMet_MTases"/>
    <property type="match status" value="1"/>
</dbReference>
<dbReference type="PANTHER" id="PTHR43861:SF1">
    <property type="entry name" value="TRANS-ACONITATE 2-METHYLTRANSFERASE"/>
    <property type="match status" value="1"/>
</dbReference>
<dbReference type="PANTHER" id="PTHR43861">
    <property type="entry name" value="TRANS-ACONITATE 2-METHYLTRANSFERASE-RELATED"/>
    <property type="match status" value="1"/>
</dbReference>
<sequence>MQLINPNTSERLTLRENHLIDETGKEFELVSGAYRFVEPENYTSNFGFQWNKFGDLQVDTLSGSGITSERFFKATKWTPAQLKGKIVLEAGCGAGRFTSVILNETEAELYSFDYSDSVSANYRMNGPNDRLHLFQASIYEMPFAEDSFDYIFCFGVLQFTPDPISSLQSLIKVLKPGGQLVVDFFPKKGWWTKIHAKYILRPYTSKLSNERLLKVIENNIDWLMKTYRFFSRLGLNRAVNRFLPICDIDNTIPKGLAKEKLRQWVVLDTFNMLSPAFDNPLKMEEVIDTFRKGGLSEIEGEVVPYSGGQNHVSVVRGIK</sequence>
<name>A0ABW7NB84_9BACT</name>
<dbReference type="SUPFAM" id="SSF53335">
    <property type="entry name" value="S-adenosyl-L-methionine-dependent methyltransferases"/>
    <property type="match status" value="1"/>
</dbReference>
<comment type="caution">
    <text evidence="2">The sequence shown here is derived from an EMBL/GenBank/DDBJ whole genome shotgun (WGS) entry which is preliminary data.</text>
</comment>
<proteinExistence type="predicted"/>
<dbReference type="InterPro" id="IPR029063">
    <property type="entry name" value="SAM-dependent_MTases_sf"/>
</dbReference>
<dbReference type="EMBL" id="JBIPKE010000018">
    <property type="protein sequence ID" value="MFH6984765.1"/>
    <property type="molecule type" value="Genomic_DNA"/>
</dbReference>
<dbReference type="GO" id="GO:0008168">
    <property type="term" value="F:methyltransferase activity"/>
    <property type="evidence" value="ECO:0007669"/>
    <property type="project" value="UniProtKB-KW"/>
</dbReference>
<evidence type="ECO:0000313" key="3">
    <source>
        <dbReference type="Proteomes" id="UP001610063"/>
    </source>
</evidence>
<dbReference type="GO" id="GO:0032259">
    <property type="term" value="P:methylation"/>
    <property type="evidence" value="ECO:0007669"/>
    <property type="project" value="UniProtKB-KW"/>
</dbReference>
<keyword evidence="2" id="KW-0808">Transferase</keyword>
<dbReference type="InterPro" id="IPR013216">
    <property type="entry name" value="Methyltransf_11"/>
</dbReference>
<dbReference type="Pfam" id="PF08241">
    <property type="entry name" value="Methyltransf_11"/>
    <property type="match status" value="1"/>
</dbReference>
<keyword evidence="3" id="KW-1185">Reference proteome</keyword>
<reference evidence="2 3" key="1">
    <citation type="journal article" date="2013" name="Int. J. Syst. Evol. Microbiol.">
        <title>Marinoscillum luteum sp. nov., isolated from marine sediment.</title>
        <authorList>
            <person name="Cha I.T."/>
            <person name="Park S.J."/>
            <person name="Kim S.J."/>
            <person name="Kim J.G."/>
            <person name="Jung M.Y."/>
            <person name="Shin K.S."/>
            <person name="Kwon K.K."/>
            <person name="Yang S.H."/>
            <person name="Seo Y.S."/>
            <person name="Rhee S.K."/>
        </authorList>
    </citation>
    <scope>NUCLEOTIDE SEQUENCE [LARGE SCALE GENOMIC DNA]</scope>
    <source>
        <strain evidence="2 3">KCTC 23939</strain>
    </source>
</reference>
<dbReference type="Proteomes" id="UP001610063">
    <property type="component" value="Unassembled WGS sequence"/>
</dbReference>
<protein>
    <submittedName>
        <fullName evidence="2">Class I SAM-dependent methyltransferase</fullName>
        <ecNumber evidence="2">2.1.1.-</ecNumber>
    </submittedName>
</protein>
<dbReference type="Gene3D" id="3.40.50.150">
    <property type="entry name" value="Vaccinia Virus protein VP39"/>
    <property type="match status" value="1"/>
</dbReference>
<evidence type="ECO:0000313" key="2">
    <source>
        <dbReference type="EMBL" id="MFH6984765.1"/>
    </source>
</evidence>
<gene>
    <name evidence="2" type="ORF">ACHKAR_15015</name>
</gene>
<organism evidence="2 3">
    <name type="scientific">Marinoscillum luteum</name>
    <dbReference type="NCBI Taxonomy" id="861051"/>
    <lineage>
        <taxon>Bacteria</taxon>
        <taxon>Pseudomonadati</taxon>
        <taxon>Bacteroidota</taxon>
        <taxon>Cytophagia</taxon>
        <taxon>Cytophagales</taxon>
        <taxon>Reichenbachiellaceae</taxon>
        <taxon>Marinoscillum</taxon>
    </lineage>
</organism>
<accession>A0ABW7NB84</accession>
<dbReference type="RefSeq" id="WP_395418198.1">
    <property type="nucleotide sequence ID" value="NZ_JBIPKE010000018.1"/>
</dbReference>
<keyword evidence="2" id="KW-0489">Methyltransferase</keyword>